<dbReference type="InterPro" id="IPR007627">
    <property type="entry name" value="RNA_pol_sigma70_r2"/>
</dbReference>
<evidence type="ECO:0000259" key="4">
    <source>
        <dbReference type="Pfam" id="PF04542"/>
    </source>
</evidence>
<dbReference type="Gene3D" id="1.10.10.10">
    <property type="entry name" value="Winged helix-like DNA-binding domain superfamily/Winged helix DNA-binding domain"/>
    <property type="match status" value="1"/>
</dbReference>
<dbReference type="Gene3D" id="1.10.1740.10">
    <property type="match status" value="1"/>
</dbReference>
<comment type="caution">
    <text evidence="5">The sequence shown here is derived from an EMBL/GenBank/DDBJ whole genome shotgun (WGS) entry which is preliminary data.</text>
</comment>
<evidence type="ECO:0000313" key="5">
    <source>
        <dbReference type="EMBL" id="GEP44505.1"/>
    </source>
</evidence>
<evidence type="ECO:0000256" key="1">
    <source>
        <dbReference type="ARBA" id="ARBA00023015"/>
    </source>
</evidence>
<dbReference type="SUPFAM" id="SSF88946">
    <property type="entry name" value="Sigma2 domain of RNA polymerase sigma factors"/>
    <property type="match status" value="1"/>
</dbReference>
<dbReference type="InterPro" id="IPR014284">
    <property type="entry name" value="RNA_pol_sigma-70_dom"/>
</dbReference>
<dbReference type="PANTHER" id="PTHR43133:SF51">
    <property type="entry name" value="RNA POLYMERASE SIGMA FACTOR"/>
    <property type="match status" value="1"/>
</dbReference>
<evidence type="ECO:0000256" key="3">
    <source>
        <dbReference type="ARBA" id="ARBA00023163"/>
    </source>
</evidence>
<dbReference type="InterPro" id="IPR036388">
    <property type="entry name" value="WH-like_DNA-bd_sf"/>
</dbReference>
<dbReference type="GO" id="GO:0016987">
    <property type="term" value="F:sigma factor activity"/>
    <property type="evidence" value="ECO:0007669"/>
    <property type="project" value="UniProtKB-KW"/>
</dbReference>
<dbReference type="Pfam" id="PF04542">
    <property type="entry name" value="Sigma70_r2"/>
    <property type="match status" value="1"/>
</dbReference>
<dbReference type="Proteomes" id="UP000321577">
    <property type="component" value="Unassembled WGS sequence"/>
</dbReference>
<dbReference type="NCBIfam" id="TIGR02937">
    <property type="entry name" value="sigma70-ECF"/>
    <property type="match status" value="1"/>
</dbReference>
<accession>A0A512MCP8</accession>
<dbReference type="RefSeq" id="WP_146852520.1">
    <property type="nucleotide sequence ID" value="NZ_BKAG01000031.1"/>
</dbReference>
<keyword evidence="5" id="KW-0240">DNA-directed RNA polymerase</keyword>
<keyword evidence="3" id="KW-0804">Transcription</keyword>
<protein>
    <submittedName>
        <fullName evidence="5">DNA-directed RNA polymerase sigma-70 factor</fullName>
    </submittedName>
</protein>
<dbReference type="NCBIfam" id="TIGR02989">
    <property type="entry name" value="Sig-70_gvs1"/>
    <property type="match status" value="1"/>
</dbReference>
<keyword evidence="6" id="KW-1185">Reference proteome</keyword>
<dbReference type="InterPro" id="IPR039425">
    <property type="entry name" value="RNA_pol_sigma-70-like"/>
</dbReference>
<keyword evidence="2" id="KW-0731">Sigma factor</keyword>
<organism evidence="5 6">
    <name type="scientific">Brevifollis gellanilyticus</name>
    <dbReference type="NCBI Taxonomy" id="748831"/>
    <lineage>
        <taxon>Bacteria</taxon>
        <taxon>Pseudomonadati</taxon>
        <taxon>Verrucomicrobiota</taxon>
        <taxon>Verrucomicrobiia</taxon>
        <taxon>Verrucomicrobiales</taxon>
        <taxon>Verrucomicrobiaceae</taxon>
    </lineage>
</organism>
<gene>
    <name evidence="5" type="ORF">BGE01nite_37960</name>
</gene>
<reference evidence="5 6" key="1">
    <citation type="submission" date="2019-07" db="EMBL/GenBank/DDBJ databases">
        <title>Whole genome shotgun sequence of Brevifollis gellanilyticus NBRC 108608.</title>
        <authorList>
            <person name="Hosoyama A."/>
            <person name="Uohara A."/>
            <person name="Ohji S."/>
            <person name="Ichikawa N."/>
        </authorList>
    </citation>
    <scope>NUCLEOTIDE SEQUENCE [LARGE SCALE GENOMIC DNA]</scope>
    <source>
        <strain evidence="5 6">NBRC 108608</strain>
    </source>
</reference>
<feature type="domain" description="RNA polymerase sigma-70 region 2" evidence="4">
    <location>
        <begin position="22"/>
        <end position="87"/>
    </location>
</feature>
<dbReference type="PANTHER" id="PTHR43133">
    <property type="entry name" value="RNA POLYMERASE ECF-TYPE SIGMA FACTO"/>
    <property type="match status" value="1"/>
</dbReference>
<name>A0A512MCP8_9BACT</name>
<proteinExistence type="predicted"/>
<evidence type="ECO:0000313" key="6">
    <source>
        <dbReference type="Proteomes" id="UP000321577"/>
    </source>
</evidence>
<dbReference type="OrthoDB" id="189687at2"/>
<dbReference type="InterPro" id="IPR014331">
    <property type="entry name" value="RNA_pol_sigma70_ECF_RHOBA"/>
</dbReference>
<dbReference type="GO" id="GO:0000428">
    <property type="term" value="C:DNA-directed RNA polymerase complex"/>
    <property type="evidence" value="ECO:0007669"/>
    <property type="project" value="UniProtKB-KW"/>
</dbReference>
<evidence type="ECO:0000256" key="2">
    <source>
        <dbReference type="ARBA" id="ARBA00023082"/>
    </source>
</evidence>
<sequence>MKESTQAGSPEQRHEEFVALLTASHDRLLGYLLSLLGRWHDAQDVLQRASLLMWQKFGTFEPGTDFLAWASTICFYEAKTFLRTASRAARHFDEHLLELLAAERLEDARQQEQRVKALEVCLQNLREEDRQLLKISCADHGDIAALAERTGRPRSTLYNKLSHLRRLLAECVMHRMQEAAS</sequence>
<dbReference type="AlphaFoldDB" id="A0A512MCP8"/>
<dbReference type="EMBL" id="BKAG01000031">
    <property type="protein sequence ID" value="GEP44505.1"/>
    <property type="molecule type" value="Genomic_DNA"/>
</dbReference>
<dbReference type="GO" id="GO:0006352">
    <property type="term" value="P:DNA-templated transcription initiation"/>
    <property type="evidence" value="ECO:0007669"/>
    <property type="project" value="InterPro"/>
</dbReference>
<dbReference type="InterPro" id="IPR013325">
    <property type="entry name" value="RNA_pol_sigma_r2"/>
</dbReference>
<keyword evidence="1" id="KW-0805">Transcription regulation</keyword>